<organism evidence="2 3">
    <name type="scientific">Fusarium acuminatum</name>
    <dbReference type="NCBI Taxonomy" id="5515"/>
    <lineage>
        <taxon>Eukaryota</taxon>
        <taxon>Fungi</taxon>
        <taxon>Dikarya</taxon>
        <taxon>Ascomycota</taxon>
        <taxon>Pezizomycotina</taxon>
        <taxon>Sordariomycetes</taxon>
        <taxon>Hypocreomycetidae</taxon>
        <taxon>Hypocreales</taxon>
        <taxon>Nectriaceae</taxon>
        <taxon>Fusarium</taxon>
        <taxon>Fusarium tricinctum species complex</taxon>
    </lineage>
</organism>
<evidence type="ECO:0000313" key="3">
    <source>
        <dbReference type="Proteomes" id="UP001489902"/>
    </source>
</evidence>
<evidence type="ECO:0000256" key="1">
    <source>
        <dbReference type="SAM" id="MobiDB-lite"/>
    </source>
</evidence>
<accession>A0ABZ2WFB4</accession>
<evidence type="ECO:0000313" key="2">
    <source>
        <dbReference type="EMBL" id="WZH39249.1"/>
    </source>
</evidence>
<dbReference type="EMBL" id="CP151260">
    <property type="protein sequence ID" value="WZH39249.1"/>
    <property type="molecule type" value="Genomic_DNA"/>
</dbReference>
<feature type="region of interest" description="Disordered" evidence="1">
    <location>
        <begin position="1"/>
        <end position="100"/>
    </location>
</feature>
<sequence>MSYSSQRYDLDAAAARRRSQSFSQNNDHRKPNSRHRNQRYTSRDHDHYYRAPSVSRSPSYSRAERPYTSGEERSQPRREDRTRKEECPRPERQNSRAKREEVNAFINSSRASQAASRASTYGTYILPLKSQGEYRTADPTKCSCNCCPHPMSIAHNHNNYRRTPDMHHNGTKPRRNTCNSEGRYLIQVKDKSTGSLNRENGPSYPISLNPRTSCDRIASFLAPDKRHAKVIVHWDDGRMENLGKQIPMDELIRHAEYLEVKEPLPPPSTVPQTMTGRALLEDLMQPL</sequence>
<gene>
    <name evidence="2" type="ORF">QYS62_000158</name>
</gene>
<dbReference type="Proteomes" id="UP001489902">
    <property type="component" value="Chromosome 1"/>
</dbReference>
<name>A0ABZ2WFB4_9HYPO</name>
<proteinExistence type="predicted"/>
<feature type="compositionally biased region" description="Basic and acidic residues" evidence="1">
    <location>
        <begin position="62"/>
        <end position="100"/>
    </location>
</feature>
<keyword evidence="3" id="KW-1185">Reference proteome</keyword>
<protein>
    <submittedName>
        <fullName evidence="2">Uncharacterized protein</fullName>
    </submittedName>
</protein>
<reference evidence="2 3" key="1">
    <citation type="submission" date="2024-04" db="EMBL/GenBank/DDBJ databases">
        <title>Complete genome sequence of Fusarium acuminatum.</title>
        <authorList>
            <person name="Lan B."/>
        </authorList>
    </citation>
    <scope>NUCLEOTIDE SEQUENCE [LARGE SCALE GENOMIC DNA]</scope>
    <source>
        <strain evidence="2">1A</strain>
    </source>
</reference>